<evidence type="ECO:0000313" key="1">
    <source>
        <dbReference type="EMBL" id="VDO90235.1"/>
    </source>
</evidence>
<dbReference type="AlphaFoldDB" id="A0A183M2Y5"/>
<proteinExistence type="predicted"/>
<organism evidence="1 2">
    <name type="scientific">Schistosoma margrebowiei</name>
    <dbReference type="NCBI Taxonomy" id="48269"/>
    <lineage>
        <taxon>Eukaryota</taxon>
        <taxon>Metazoa</taxon>
        <taxon>Spiralia</taxon>
        <taxon>Lophotrochozoa</taxon>
        <taxon>Platyhelminthes</taxon>
        <taxon>Trematoda</taxon>
        <taxon>Digenea</taxon>
        <taxon>Strigeidida</taxon>
        <taxon>Schistosomatoidea</taxon>
        <taxon>Schistosomatidae</taxon>
        <taxon>Schistosoma</taxon>
    </lineage>
</organism>
<reference evidence="1 2" key="1">
    <citation type="submission" date="2018-11" db="EMBL/GenBank/DDBJ databases">
        <authorList>
            <consortium name="Pathogen Informatics"/>
        </authorList>
    </citation>
    <scope>NUCLEOTIDE SEQUENCE [LARGE SCALE GENOMIC DNA]</scope>
    <source>
        <strain evidence="1 2">Zambia</strain>
    </source>
</reference>
<gene>
    <name evidence="1" type="ORF">SMRZ_LOCUS10410</name>
</gene>
<keyword evidence="2" id="KW-1185">Reference proteome</keyword>
<accession>A0A183M2Y5</accession>
<dbReference type="EMBL" id="UZAI01005368">
    <property type="protein sequence ID" value="VDO90235.1"/>
    <property type="molecule type" value="Genomic_DNA"/>
</dbReference>
<protein>
    <submittedName>
        <fullName evidence="1">Uncharacterized protein</fullName>
    </submittedName>
</protein>
<evidence type="ECO:0000313" key="2">
    <source>
        <dbReference type="Proteomes" id="UP000277204"/>
    </source>
</evidence>
<sequence length="294" mass="34511">MVNDYWDVILPTDYSLSSNAYNISTKTNKTRSSLPEDDEKETGCIELINKSLPHCKLIQGQRQQQQNESIIEINSDKELESIIQLMNETFQDNHLSNSIQNKMNPYGKQYTSKYTCKHLNITMNNNNELMKQTRTFLSNPYQQESQFIRNNKPYFKQTNKQEQQYDHINTNYDYDDDADEDDDQFYPSSNCQNEQWYDIIDHDCHKSNMSEVRLEKEKEKEEEEQLLSDLFFISTSRRTFPRCGQPGIDNRPHIANSTQDQCIHNQQHSSVLIIPTRSTSNSKLPLLLTPQMSP</sequence>
<dbReference type="Proteomes" id="UP000277204">
    <property type="component" value="Unassembled WGS sequence"/>
</dbReference>
<name>A0A183M2Y5_9TREM</name>